<protein>
    <recommendedName>
        <fullName evidence="24">Receptor kinase-like protein Xa21</fullName>
        <ecNumber evidence="4">2.7.11.1</ecNumber>
    </recommendedName>
</protein>
<evidence type="ECO:0000256" key="25">
    <source>
        <dbReference type="PROSITE-ProRule" id="PRU10141"/>
    </source>
</evidence>
<accession>A0A5J9UZN2</accession>
<keyword evidence="19" id="KW-0325">Glycoprotein</keyword>
<reference evidence="28 29" key="1">
    <citation type="journal article" date="2019" name="Sci. Rep.">
        <title>A high-quality genome of Eragrostis curvula grass provides insights into Poaceae evolution and supports new strategies to enhance forage quality.</title>
        <authorList>
            <person name="Carballo J."/>
            <person name="Santos B.A.C.M."/>
            <person name="Zappacosta D."/>
            <person name="Garbus I."/>
            <person name="Selva J.P."/>
            <person name="Gallo C.A."/>
            <person name="Diaz A."/>
            <person name="Albertini E."/>
            <person name="Caccamo M."/>
            <person name="Echenique V."/>
        </authorList>
    </citation>
    <scope>NUCLEOTIDE SEQUENCE [LARGE SCALE GENOMIC DNA]</scope>
    <source>
        <strain evidence="29">cv. Victoria</strain>
        <tissue evidence="28">Leaf</tissue>
    </source>
</reference>
<evidence type="ECO:0000256" key="26">
    <source>
        <dbReference type="SAM" id="Phobius"/>
    </source>
</evidence>
<comment type="catalytic activity">
    <reaction evidence="21">
        <text>L-seryl-[protein] + ATP = O-phospho-L-seryl-[protein] + ADP + H(+)</text>
        <dbReference type="Rhea" id="RHEA:17989"/>
        <dbReference type="Rhea" id="RHEA-COMP:9863"/>
        <dbReference type="Rhea" id="RHEA-COMP:11604"/>
        <dbReference type="ChEBI" id="CHEBI:15378"/>
        <dbReference type="ChEBI" id="CHEBI:29999"/>
        <dbReference type="ChEBI" id="CHEBI:30616"/>
        <dbReference type="ChEBI" id="CHEBI:83421"/>
        <dbReference type="ChEBI" id="CHEBI:456216"/>
        <dbReference type="EC" id="2.7.11.1"/>
    </reaction>
</comment>
<evidence type="ECO:0000256" key="16">
    <source>
        <dbReference type="ARBA" id="ARBA00022989"/>
    </source>
</evidence>
<dbReference type="PROSITE" id="PS00107">
    <property type="entry name" value="PROTEIN_KINASE_ATP"/>
    <property type="match status" value="1"/>
</dbReference>
<dbReference type="GO" id="GO:0004674">
    <property type="term" value="F:protein serine/threonine kinase activity"/>
    <property type="evidence" value="ECO:0007669"/>
    <property type="project" value="UniProtKB-KW"/>
</dbReference>
<evidence type="ECO:0000313" key="28">
    <source>
        <dbReference type="EMBL" id="TVU29085.1"/>
    </source>
</evidence>
<dbReference type="EMBL" id="RWGY01000011">
    <property type="protein sequence ID" value="TVU29085.1"/>
    <property type="molecule type" value="Genomic_DNA"/>
</dbReference>
<keyword evidence="11" id="KW-0732">Signal</keyword>
<dbReference type="SMART" id="SM00220">
    <property type="entry name" value="S_TKc"/>
    <property type="match status" value="1"/>
</dbReference>
<dbReference type="GO" id="GO:0005524">
    <property type="term" value="F:ATP binding"/>
    <property type="evidence" value="ECO:0007669"/>
    <property type="project" value="UniProtKB-UniRule"/>
</dbReference>
<evidence type="ECO:0000313" key="29">
    <source>
        <dbReference type="Proteomes" id="UP000324897"/>
    </source>
</evidence>
<keyword evidence="7" id="KW-0597">Phosphoprotein</keyword>
<evidence type="ECO:0000256" key="15">
    <source>
        <dbReference type="ARBA" id="ARBA00022840"/>
    </source>
</evidence>
<evidence type="ECO:0000259" key="27">
    <source>
        <dbReference type="PROSITE" id="PS50011"/>
    </source>
</evidence>
<evidence type="ECO:0000256" key="17">
    <source>
        <dbReference type="ARBA" id="ARBA00023136"/>
    </source>
</evidence>
<dbReference type="SUPFAM" id="SSF56112">
    <property type="entry name" value="Protein kinase-like (PK-like)"/>
    <property type="match status" value="1"/>
</dbReference>
<proteinExistence type="predicted"/>
<feature type="non-terminal residue" evidence="28">
    <location>
        <position position="994"/>
    </location>
</feature>
<dbReference type="Gene3D" id="1.10.510.10">
    <property type="entry name" value="Transferase(Phosphotransferase) domain 1"/>
    <property type="match status" value="1"/>
</dbReference>
<sequence length="994" mass="107157">ADADAVATPRNAPATRQQLGIAPAAAAAAAALAQRGGAAGARREQQCLVGRRGRAPVRQGRAVGPGRVARLMERVQQPLQRVARGDVRPSSPGPGGGLRLNSLGLRGRLSPLLGNLSFLTELDLGNNGLAGWIPPQLGSLRRLQLLNLSMNSLEGDIPRHWGVAPASQPCLSATTASAARSRRGEIPASVANLTSIQELRLGYNSLSGAIPPSLGALPNLSALVLYFNNLSGTLPDALWNISSLTELTVSGNDLTGTIPSDVFDRVPRMRYLRLSINRFHGRIPSSISNASNLLGGLKKLNFVALYFNSLEAKEPKDWAFMASLANCSQLETLELDSNNFAGELPSSISNLSTSLQWLTLSGNQISGAIPEQISNLVSLQALALESNSLSGPLPSSLSMIQGLQYLSLSGNNFWGDIQWLGNLTQLHYLYIGACSFNGSIPTTLGNLTSLLEFDLSRNSFTGSIPPSLLKIPTLTNYLDISYNLLEGPIPFEIGNLKTVSVFHAESNRLSGEIPSTIGQCQLLENLYLQDNLLSGALPQQLSALRNLEILDLSNNNFTGQIPKFLGNMSALLYLNLSSNNFTGEVPNFGVFKNASAFSIHGDAKLCGGISELHLPSCPSDLPKKKKKIPVIPIVVPIVATLSILLFLYFLIIRNKKRSTGSPSITPMTGHPQVAYWQLVRATDGFSEANLLGAGTFGSVYKGRLDEDNDETANFAAVKVLKLQIPGAVKSFVAECDAMKNIRHRNLVRIITACSSIDSKGDDFKAILREWLHPGTDDQSGERQLSLLQRVDILFDVAYALDYLHFHGASPIVHCDLKPSNVLLDSNMVAHVGDFGLARILAEGCSSYQIATNSMGFRGTIGYAPPEYGAGNIVSTHGDMYSYGILLLEMLTRRRPTDNAFDGALGLRGYVETSLNSNVMDIIDVELLGELENDRAPVHGPSSSRGRRMDWLISLLKLGLLCSVETPSSRLTTKEIIKELNVIKDGLANREQGQR</sequence>
<dbReference type="InterPro" id="IPR017441">
    <property type="entry name" value="Protein_kinase_ATP_BS"/>
</dbReference>
<evidence type="ECO:0000256" key="10">
    <source>
        <dbReference type="ARBA" id="ARBA00022692"/>
    </source>
</evidence>
<keyword evidence="12" id="KW-0677">Repeat</keyword>
<feature type="binding site" evidence="25">
    <location>
        <position position="718"/>
    </location>
    <ligand>
        <name>ATP</name>
        <dbReference type="ChEBI" id="CHEBI:30616"/>
    </ligand>
</feature>
<comment type="function">
    <text evidence="22">Receptor kinase that detects X.oryzae pv. oryzae protein Ax21 to promote innate immunity. Following X.oryzae pv. oryzae protein Ax21 detection, undergoes cleavage, releasing the processed protein kinase Xa21 chain.</text>
</comment>
<name>A0A5J9UZN2_9POAL</name>
<comment type="catalytic activity">
    <reaction evidence="20">
        <text>L-threonyl-[protein] + ATP = O-phospho-L-threonyl-[protein] + ADP + H(+)</text>
        <dbReference type="Rhea" id="RHEA:46608"/>
        <dbReference type="Rhea" id="RHEA-COMP:11060"/>
        <dbReference type="Rhea" id="RHEA-COMP:11605"/>
        <dbReference type="ChEBI" id="CHEBI:15378"/>
        <dbReference type="ChEBI" id="CHEBI:30013"/>
        <dbReference type="ChEBI" id="CHEBI:30616"/>
        <dbReference type="ChEBI" id="CHEBI:61977"/>
        <dbReference type="ChEBI" id="CHEBI:456216"/>
        <dbReference type="EC" id="2.7.11.1"/>
    </reaction>
</comment>
<evidence type="ECO:0000256" key="2">
    <source>
        <dbReference type="ARBA" id="ARBA00004389"/>
    </source>
</evidence>
<keyword evidence="9" id="KW-0808">Transferase</keyword>
<keyword evidence="15 25" id="KW-0067">ATP-binding</keyword>
<dbReference type="SUPFAM" id="SSF52058">
    <property type="entry name" value="L domain-like"/>
    <property type="match status" value="1"/>
</dbReference>
<feature type="domain" description="Protein kinase" evidence="27">
    <location>
        <begin position="685"/>
        <end position="981"/>
    </location>
</feature>
<dbReference type="InterPro" id="IPR008271">
    <property type="entry name" value="Ser/Thr_kinase_AS"/>
</dbReference>
<dbReference type="PANTHER" id="PTHR48053">
    <property type="entry name" value="LEUCINE RICH REPEAT FAMILY PROTEIN, EXPRESSED"/>
    <property type="match status" value="1"/>
</dbReference>
<keyword evidence="29" id="KW-1185">Reference proteome</keyword>
<keyword evidence="13 25" id="KW-0547">Nucleotide-binding</keyword>
<evidence type="ECO:0000256" key="19">
    <source>
        <dbReference type="ARBA" id="ARBA00023180"/>
    </source>
</evidence>
<organism evidence="28 29">
    <name type="scientific">Eragrostis curvula</name>
    <name type="common">weeping love grass</name>
    <dbReference type="NCBI Taxonomy" id="38414"/>
    <lineage>
        <taxon>Eukaryota</taxon>
        <taxon>Viridiplantae</taxon>
        <taxon>Streptophyta</taxon>
        <taxon>Embryophyta</taxon>
        <taxon>Tracheophyta</taxon>
        <taxon>Spermatophyta</taxon>
        <taxon>Magnoliopsida</taxon>
        <taxon>Liliopsida</taxon>
        <taxon>Poales</taxon>
        <taxon>Poaceae</taxon>
        <taxon>PACMAD clade</taxon>
        <taxon>Chloridoideae</taxon>
        <taxon>Eragrostideae</taxon>
        <taxon>Eragrostidinae</taxon>
        <taxon>Eragrostis</taxon>
    </lineage>
</organism>
<dbReference type="InterPro" id="IPR051716">
    <property type="entry name" value="Plant_RL_S/T_kinase"/>
</dbReference>
<evidence type="ECO:0000256" key="18">
    <source>
        <dbReference type="ARBA" id="ARBA00023170"/>
    </source>
</evidence>
<evidence type="ECO:0000256" key="20">
    <source>
        <dbReference type="ARBA" id="ARBA00047899"/>
    </source>
</evidence>
<dbReference type="AlphaFoldDB" id="A0A5J9UZN2"/>
<comment type="caution">
    <text evidence="28">The sequence shown here is derived from an EMBL/GenBank/DDBJ whole genome shotgun (WGS) entry which is preliminary data.</text>
</comment>
<dbReference type="FunFam" id="1.10.510.10:FF:000358">
    <property type="entry name" value="Putative leucine-rich repeat receptor-like serine/threonine-protein kinase"/>
    <property type="match status" value="1"/>
</dbReference>
<dbReference type="InterPro" id="IPR000719">
    <property type="entry name" value="Prot_kinase_dom"/>
</dbReference>
<evidence type="ECO:0000256" key="12">
    <source>
        <dbReference type="ARBA" id="ARBA00022737"/>
    </source>
</evidence>
<evidence type="ECO:0000256" key="1">
    <source>
        <dbReference type="ARBA" id="ARBA00004162"/>
    </source>
</evidence>
<feature type="non-terminal residue" evidence="28">
    <location>
        <position position="1"/>
    </location>
</feature>
<comment type="function">
    <text evidence="23">The processed protein kinase Xa21 chain released by protein cleavage after X.oryzae pv. oryzae protein Ax21 detection translocates into the nucleus where it can bind and regulate WRKY62, a transcription factor. Confers resistance to the bacterial pathogen X.oryzae pv. oryzae (Xoo).</text>
</comment>
<dbReference type="Gene3D" id="3.80.10.10">
    <property type="entry name" value="Ribonuclease Inhibitor"/>
    <property type="match status" value="3"/>
</dbReference>
<evidence type="ECO:0000256" key="22">
    <source>
        <dbReference type="ARBA" id="ARBA00054320"/>
    </source>
</evidence>
<keyword evidence="16 26" id="KW-1133">Transmembrane helix</keyword>
<dbReference type="Proteomes" id="UP000324897">
    <property type="component" value="Chromosome 1"/>
</dbReference>
<dbReference type="GO" id="GO:0005789">
    <property type="term" value="C:endoplasmic reticulum membrane"/>
    <property type="evidence" value="ECO:0007669"/>
    <property type="project" value="UniProtKB-SubCell"/>
</dbReference>
<dbReference type="Pfam" id="PF00560">
    <property type="entry name" value="LRR_1"/>
    <property type="match status" value="3"/>
</dbReference>
<dbReference type="InterPro" id="IPR003591">
    <property type="entry name" value="Leu-rich_rpt_typical-subtyp"/>
</dbReference>
<keyword evidence="14" id="KW-0418">Kinase</keyword>
<keyword evidence="17 26" id="KW-0472">Membrane</keyword>
<feature type="transmembrane region" description="Helical" evidence="26">
    <location>
        <begin position="630"/>
        <end position="651"/>
    </location>
</feature>
<dbReference type="InterPro" id="IPR032675">
    <property type="entry name" value="LRR_dom_sf"/>
</dbReference>
<keyword evidence="18" id="KW-0675">Receptor</keyword>
<dbReference type="InterPro" id="IPR011009">
    <property type="entry name" value="Kinase-like_dom_sf"/>
</dbReference>
<dbReference type="Gramene" id="TVU29085">
    <property type="protein sequence ID" value="TVU29085"/>
    <property type="gene ID" value="EJB05_20629"/>
</dbReference>
<keyword evidence="6" id="KW-0723">Serine/threonine-protein kinase</keyword>
<evidence type="ECO:0000256" key="11">
    <source>
        <dbReference type="ARBA" id="ARBA00022729"/>
    </source>
</evidence>
<gene>
    <name evidence="28" type="ORF">EJB05_20629</name>
</gene>
<evidence type="ECO:0000256" key="13">
    <source>
        <dbReference type="ARBA" id="ARBA00022741"/>
    </source>
</evidence>
<dbReference type="OrthoDB" id="676979at2759"/>
<dbReference type="Pfam" id="PF13855">
    <property type="entry name" value="LRR_8"/>
    <property type="match status" value="3"/>
</dbReference>
<dbReference type="Gene3D" id="3.30.200.20">
    <property type="entry name" value="Phosphorylase Kinase, domain 1"/>
    <property type="match status" value="1"/>
</dbReference>
<dbReference type="FunFam" id="3.30.200.20:FF:000432">
    <property type="entry name" value="LRR receptor-like serine/threonine-protein kinase EFR"/>
    <property type="match status" value="1"/>
</dbReference>
<dbReference type="PROSITE" id="PS50011">
    <property type="entry name" value="PROTEIN_KINASE_DOM"/>
    <property type="match status" value="1"/>
</dbReference>
<evidence type="ECO:0000256" key="7">
    <source>
        <dbReference type="ARBA" id="ARBA00022553"/>
    </source>
</evidence>
<evidence type="ECO:0000256" key="21">
    <source>
        <dbReference type="ARBA" id="ARBA00048679"/>
    </source>
</evidence>
<dbReference type="Pfam" id="PF00069">
    <property type="entry name" value="Pkinase"/>
    <property type="match status" value="1"/>
</dbReference>
<dbReference type="GO" id="GO:0005886">
    <property type="term" value="C:plasma membrane"/>
    <property type="evidence" value="ECO:0007669"/>
    <property type="project" value="UniProtKB-SubCell"/>
</dbReference>
<evidence type="ECO:0000256" key="24">
    <source>
        <dbReference type="ARBA" id="ARBA00072040"/>
    </source>
</evidence>
<dbReference type="SUPFAM" id="SSF52047">
    <property type="entry name" value="RNI-like"/>
    <property type="match status" value="1"/>
</dbReference>
<evidence type="ECO:0000256" key="23">
    <source>
        <dbReference type="ARBA" id="ARBA00056628"/>
    </source>
</evidence>
<dbReference type="FunFam" id="3.80.10.10:FF:000288">
    <property type="entry name" value="LRR receptor-like serine/threonine-protein kinase EFR"/>
    <property type="match status" value="1"/>
</dbReference>
<dbReference type="EC" id="2.7.11.1" evidence="4"/>
<dbReference type="SMART" id="SM00369">
    <property type="entry name" value="LRR_TYP"/>
    <property type="match status" value="7"/>
</dbReference>
<dbReference type="PANTHER" id="PTHR48053:SF157">
    <property type="entry name" value="PROTEIN KINASE DOMAIN-CONTAINING PROTEIN"/>
    <property type="match status" value="1"/>
</dbReference>
<keyword evidence="8" id="KW-0433">Leucine-rich repeat</keyword>
<keyword evidence="5" id="KW-1003">Cell membrane</keyword>
<dbReference type="FunFam" id="3.80.10.10:FF:000095">
    <property type="entry name" value="LRR receptor-like serine/threonine-protein kinase GSO1"/>
    <property type="match status" value="1"/>
</dbReference>
<dbReference type="PROSITE" id="PS00108">
    <property type="entry name" value="PROTEIN_KINASE_ST"/>
    <property type="match status" value="1"/>
</dbReference>
<evidence type="ECO:0000256" key="5">
    <source>
        <dbReference type="ARBA" id="ARBA00022475"/>
    </source>
</evidence>
<evidence type="ECO:0000256" key="14">
    <source>
        <dbReference type="ARBA" id="ARBA00022777"/>
    </source>
</evidence>
<comment type="subcellular location">
    <subcellularLocation>
        <location evidence="1">Cell membrane</location>
        <topology evidence="1">Single-pass membrane protein</topology>
    </subcellularLocation>
    <subcellularLocation>
        <location evidence="2">Endoplasmic reticulum membrane</location>
        <topology evidence="2">Single-pass membrane protein</topology>
    </subcellularLocation>
    <subcellularLocation>
        <location evidence="3">Membrane</location>
        <topology evidence="3">Single-pass type I membrane protein</topology>
    </subcellularLocation>
</comment>
<evidence type="ECO:0000256" key="3">
    <source>
        <dbReference type="ARBA" id="ARBA00004479"/>
    </source>
</evidence>
<evidence type="ECO:0000256" key="8">
    <source>
        <dbReference type="ARBA" id="ARBA00022614"/>
    </source>
</evidence>
<evidence type="ECO:0000256" key="4">
    <source>
        <dbReference type="ARBA" id="ARBA00012513"/>
    </source>
</evidence>
<dbReference type="InterPro" id="IPR001611">
    <property type="entry name" value="Leu-rich_rpt"/>
</dbReference>
<evidence type="ECO:0000256" key="9">
    <source>
        <dbReference type="ARBA" id="ARBA00022679"/>
    </source>
</evidence>
<evidence type="ECO:0000256" key="6">
    <source>
        <dbReference type="ARBA" id="ARBA00022527"/>
    </source>
</evidence>
<keyword evidence="10 26" id="KW-0812">Transmembrane</keyword>